<reference evidence="2 3" key="1">
    <citation type="submission" date="2012-06" db="EMBL/GenBank/DDBJ databases">
        <title>Noncontiguous Finished plasmid 1 of genome of Cylindrospermum stagnale PCC 7417.</title>
        <authorList>
            <consortium name="US DOE Joint Genome Institute"/>
            <person name="Gugger M."/>
            <person name="Coursin T."/>
            <person name="Rippka R."/>
            <person name="Tandeau De Marsac N."/>
            <person name="Huntemann M."/>
            <person name="Wei C.-L."/>
            <person name="Han J."/>
            <person name="Detter J.C."/>
            <person name="Han C."/>
            <person name="Tapia R."/>
            <person name="Davenport K."/>
            <person name="Daligault H."/>
            <person name="Erkkila T."/>
            <person name="Gu W."/>
            <person name="Munk A.C.C."/>
            <person name="Teshima H."/>
            <person name="Xu Y."/>
            <person name="Chain P."/>
            <person name="Chen A."/>
            <person name="Krypides N."/>
            <person name="Mavromatis K."/>
            <person name="Markowitz V."/>
            <person name="Szeto E."/>
            <person name="Ivanova N."/>
            <person name="Mikhailova N."/>
            <person name="Ovchinnikova G."/>
            <person name="Pagani I."/>
            <person name="Pati A."/>
            <person name="Goodwin L."/>
            <person name="Peters L."/>
            <person name="Pitluck S."/>
            <person name="Woyke T."/>
            <person name="Kerfeld C."/>
        </authorList>
    </citation>
    <scope>NUCLEOTIDE SEQUENCE [LARGE SCALE GENOMIC DNA]</scope>
    <source>
        <strain evidence="2 3">PCC 7417</strain>
        <plasmid evidence="3">Plasmid pCYLST.01</plasmid>
    </source>
</reference>
<feature type="compositionally biased region" description="Low complexity" evidence="1">
    <location>
        <begin position="306"/>
        <end position="315"/>
    </location>
</feature>
<name>K9X722_9NOST</name>
<dbReference type="KEGG" id="csg:Cylst_6507"/>
<feature type="compositionally biased region" description="Polar residues" evidence="1">
    <location>
        <begin position="289"/>
        <end position="305"/>
    </location>
</feature>
<dbReference type="Proteomes" id="UP000010475">
    <property type="component" value="Plasmid pCYLST.01"/>
</dbReference>
<evidence type="ECO:0000313" key="3">
    <source>
        <dbReference type="Proteomes" id="UP000010475"/>
    </source>
</evidence>
<dbReference type="AlphaFoldDB" id="K9X722"/>
<proteinExistence type="predicted"/>
<feature type="compositionally biased region" description="Basic and acidic residues" evidence="1">
    <location>
        <begin position="319"/>
        <end position="334"/>
    </location>
</feature>
<accession>K9X722</accession>
<protein>
    <submittedName>
        <fullName evidence="2">CobQ/CobB/MinD/ParA nucleotide binding domain-containing protein</fullName>
    </submittedName>
</protein>
<feature type="region of interest" description="Disordered" evidence="1">
    <location>
        <begin position="289"/>
        <end position="334"/>
    </location>
</feature>
<gene>
    <name evidence="2" type="ORF">Cylst_6507</name>
</gene>
<dbReference type="InterPro" id="IPR027417">
    <property type="entry name" value="P-loop_NTPase"/>
</dbReference>
<sequence>MKRIVMILGGKGGTGKTAFTRLLLDVLHTNNIHYLGYDADTENPELFEYYQNFGSGVQLLNFIEVAEAKRFFTEIKADSPDVVVVDMPGASGNKTREIINKFGLFKIAGDLGYRVSLVTVLNLGYSVITSLKAMLEFCGNQADYVVVKNLCWDKGLGFQRWDNSKTRVAISELNGIEIELPELEYSTFDMLIEKGLPFSAATEENGFPFGDYLLVSGFLDQAKPELEKAAVYLGLHQPVTNQAVVSQSLSASAADINKSTDNNKSAVSQSLSVDNGKSVVSQSSAADINKSAVSQSSSAEVNQAVSSTSRSASTANKSEVTETKARRGRKKADE</sequence>
<keyword evidence="3" id="KW-1185">Reference proteome</keyword>
<dbReference type="SUPFAM" id="SSF52540">
    <property type="entry name" value="P-loop containing nucleoside triphosphate hydrolases"/>
    <property type="match status" value="1"/>
</dbReference>
<evidence type="ECO:0000256" key="1">
    <source>
        <dbReference type="SAM" id="MobiDB-lite"/>
    </source>
</evidence>
<dbReference type="Gene3D" id="3.40.50.300">
    <property type="entry name" value="P-loop containing nucleotide triphosphate hydrolases"/>
    <property type="match status" value="1"/>
</dbReference>
<keyword evidence="2" id="KW-0614">Plasmid</keyword>
<geneLocation type="plasmid" evidence="2 3">
    <name>pCYLST.01</name>
</geneLocation>
<organism evidence="2 3">
    <name type="scientific">Cylindrospermum stagnale PCC 7417</name>
    <dbReference type="NCBI Taxonomy" id="56107"/>
    <lineage>
        <taxon>Bacteria</taxon>
        <taxon>Bacillati</taxon>
        <taxon>Cyanobacteriota</taxon>
        <taxon>Cyanophyceae</taxon>
        <taxon>Nostocales</taxon>
        <taxon>Nostocaceae</taxon>
        <taxon>Cylindrospermum</taxon>
    </lineage>
</organism>
<evidence type="ECO:0000313" key="2">
    <source>
        <dbReference type="EMBL" id="AFZ28288.1"/>
    </source>
</evidence>
<dbReference type="EMBL" id="CP003643">
    <property type="protein sequence ID" value="AFZ28288.1"/>
    <property type="molecule type" value="Genomic_DNA"/>
</dbReference>
<dbReference type="RefSeq" id="WP_015328335.1">
    <property type="nucleotide sequence ID" value="NC_020050.1"/>
</dbReference>
<dbReference type="HOGENOM" id="CLU_830852_0_0_3"/>
<dbReference type="PATRIC" id="fig|56107.3.peg.6980"/>